<dbReference type="Proteomes" id="UP000295719">
    <property type="component" value="Unassembled WGS sequence"/>
</dbReference>
<keyword evidence="1" id="KW-0472">Membrane</keyword>
<name>A0A4R3YZL2_9GAMM</name>
<feature type="transmembrane region" description="Helical" evidence="1">
    <location>
        <begin position="42"/>
        <end position="64"/>
    </location>
</feature>
<dbReference type="InterPro" id="IPR011673">
    <property type="entry name" value="DUF1615"/>
</dbReference>
<proteinExistence type="predicted"/>
<gene>
    <name evidence="2" type="ORF">EDC52_10269</name>
</gene>
<comment type="caution">
    <text evidence="2">The sequence shown here is derived from an EMBL/GenBank/DDBJ whole genome shotgun (WGS) entry which is preliminary data.</text>
</comment>
<dbReference type="Pfam" id="PF07759">
    <property type="entry name" value="DUF1615"/>
    <property type="match status" value="1"/>
</dbReference>
<evidence type="ECO:0000256" key="1">
    <source>
        <dbReference type="SAM" id="Phobius"/>
    </source>
</evidence>
<reference evidence="2 3" key="1">
    <citation type="submission" date="2019-03" db="EMBL/GenBank/DDBJ databases">
        <title>Genomic Encyclopedia of Type Strains, Phase IV (KMG-IV): sequencing the most valuable type-strain genomes for metagenomic binning, comparative biology and taxonomic classification.</title>
        <authorList>
            <person name="Goeker M."/>
        </authorList>
    </citation>
    <scope>NUCLEOTIDE SEQUENCE [LARGE SCALE GENOMIC DNA]</scope>
    <source>
        <strain evidence="2 3">DSM 19580</strain>
    </source>
</reference>
<protein>
    <submittedName>
        <fullName evidence="2">Uncharacterized protein DUF1615</fullName>
    </submittedName>
</protein>
<dbReference type="AlphaFoldDB" id="A0A4R3YZL2"/>
<dbReference type="EMBL" id="SMCR01000002">
    <property type="protein sequence ID" value="TCV98750.1"/>
    <property type="molecule type" value="Genomic_DNA"/>
</dbReference>
<organism evidence="2 3">
    <name type="scientific">Biostraticola tofi</name>
    <dbReference type="NCBI Taxonomy" id="466109"/>
    <lineage>
        <taxon>Bacteria</taxon>
        <taxon>Pseudomonadati</taxon>
        <taxon>Pseudomonadota</taxon>
        <taxon>Gammaproteobacteria</taxon>
        <taxon>Enterobacterales</taxon>
        <taxon>Bruguierivoracaceae</taxon>
        <taxon>Biostraticola</taxon>
    </lineage>
</organism>
<evidence type="ECO:0000313" key="2">
    <source>
        <dbReference type="EMBL" id="TCV98750.1"/>
    </source>
</evidence>
<keyword evidence="1" id="KW-1133">Transmembrane helix</keyword>
<keyword evidence="1" id="KW-0812">Transmembrane</keyword>
<accession>A0A4R3YZL2</accession>
<evidence type="ECO:0000313" key="3">
    <source>
        <dbReference type="Proteomes" id="UP000295719"/>
    </source>
</evidence>
<keyword evidence="3" id="KW-1185">Reference proteome</keyword>
<sequence length="411" mass="44989">MSVNVCGVNHPTQWMQHRKPMPTLYSTLLASQTPAIRWSRGIVAFCGNNGMLAIVVIASALLLFGCSSNTFKDAADAKRPDKQVKIISLIPADIPDRKGWAADITAAFNAQQIQFTASNICSVLSVTAQESTFQVDPPVPGLAKIAWDEIENRAAKVHIPAFVVRTALLIKSPSGKSYSERLDKARTEKELSAIFDDFIDMVPMGQTLFGKLNPVRTGGPMQVSIAFAESHSQSYPYPVANSIRQEVFSRRGGMYFGIAHLLGYPANYGAPLYRFADFNAGWYASRNAAFQHAVSELSAIPLALDGDLVNYGSDKPGATELAVRALASRLDMGPSAIRRALDKGETLDFEETGLYKRVFALADKADGKPSPRAVLPGIRLESPKITRKLTTAWFANRVDDRYRRCMARAAR</sequence>